<dbReference type="InterPro" id="IPR052961">
    <property type="entry name" value="Oxido-Kinase-like_Enzymes"/>
</dbReference>
<evidence type="ECO:0000313" key="2">
    <source>
        <dbReference type="EMBL" id="EGT34608.1"/>
    </source>
</evidence>
<dbReference type="OrthoDB" id="5915577at2759"/>
<keyword evidence="3" id="KW-1185">Reference proteome</keyword>
<dbReference type="Proteomes" id="UP000008068">
    <property type="component" value="Unassembled WGS sequence"/>
</dbReference>
<proteinExistence type="predicted"/>
<dbReference type="SUPFAM" id="SSF56112">
    <property type="entry name" value="Protein kinase-like (PK-like)"/>
    <property type="match status" value="1"/>
</dbReference>
<dbReference type="eggNOG" id="ENOG502SDJT">
    <property type="taxonomic scope" value="Eukaryota"/>
</dbReference>
<dbReference type="InterPro" id="IPR015897">
    <property type="entry name" value="CHK_kinase-like"/>
</dbReference>
<evidence type="ECO:0000259" key="1">
    <source>
        <dbReference type="SMART" id="SM00587"/>
    </source>
</evidence>
<dbReference type="InParanoid" id="G0NNQ7"/>
<dbReference type="PANTHER" id="PTHR23020:SF11">
    <property type="entry name" value="CHK KINASE-LIKE DOMAIN-CONTAINING PROTEIN"/>
    <property type="match status" value="1"/>
</dbReference>
<organism evidence="3">
    <name type="scientific">Caenorhabditis brenneri</name>
    <name type="common">Nematode worm</name>
    <dbReference type="NCBI Taxonomy" id="135651"/>
    <lineage>
        <taxon>Eukaryota</taxon>
        <taxon>Metazoa</taxon>
        <taxon>Ecdysozoa</taxon>
        <taxon>Nematoda</taxon>
        <taxon>Chromadorea</taxon>
        <taxon>Rhabditida</taxon>
        <taxon>Rhabditina</taxon>
        <taxon>Rhabditomorpha</taxon>
        <taxon>Rhabditoidea</taxon>
        <taxon>Rhabditidae</taxon>
        <taxon>Peloderinae</taxon>
        <taxon>Caenorhabditis</taxon>
    </lineage>
</organism>
<reference evidence="3" key="1">
    <citation type="submission" date="2011-07" db="EMBL/GenBank/DDBJ databases">
        <authorList>
            <consortium name="Caenorhabditis brenneri Sequencing and Analysis Consortium"/>
            <person name="Wilson R.K."/>
        </authorList>
    </citation>
    <scope>NUCLEOTIDE SEQUENCE [LARGE SCALE GENOMIC DNA]</scope>
    <source>
        <strain evidence="3">PB2801</strain>
    </source>
</reference>
<dbReference type="PANTHER" id="PTHR23020">
    <property type="entry name" value="UNCHARACTERIZED NUCLEAR HORMONE RECEPTOR-RELATED"/>
    <property type="match status" value="1"/>
</dbReference>
<dbReference type="InterPro" id="IPR012877">
    <property type="entry name" value="Dhs-27"/>
</dbReference>
<accession>G0NNQ7</accession>
<dbReference type="HOGENOM" id="CLU_047882_0_0_1"/>
<name>G0NNQ7_CAEBE</name>
<dbReference type="Gene3D" id="3.90.1200.10">
    <property type="match status" value="1"/>
</dbReference>
<dbReference type="Pfam" id="PF07914">
    <property type="entry name" value="DUF1679"/>
    <property type="match status" value="1"/>
</dbReference>
<sequence length="391" mass="45452">MSSRLEHTLRLLESSFPEIPNFNQKVSTTFEKLDNAKSFWSDIYVAHLQKLNGIDIELPDTVFIKVPIISKNVLKRVDKDRQHELQEKLVYFSMKENLFYKHFPHNTILNFPFPKVYYTEDVLSGDGTGGIVAENLSDQIYEVEHVPGLNHEQVLRLMEAFAGFHSHLMKREDKSYVMDFEEGANGKEQWGVEMQKRMFDEIHNFEPLDPDFFGTDRISNIKWSFDYHNKNQAQQRAISAFPGIICHGDMNVTNMLWKKDSQNNELIAIIDFQMVFIGSIAFDIVRVLTLSLSREDRRSKTKEYLQHYYKSFCGFFEDGKVPMTFEQLSNQYKLIFSFATNFSLFGISIYIRMYKEGLIGTADDATANCEELLDRARGIVEDIEALENISV</sequence>
<protein>
    <recommendedName>
        <fullName evidence="1">CHK kinase-like domain-containing protein</fullName>
    </recommendedName>
</protein>
<feature type="domain" description="CHK kinase-like" evidence="1">
    <location>
        <begin position="131"/>
        <end position="318"/>
    </location>
</feature>
<dbReference type="AlphaFoldDB" id="G0NNQ7"/>
<dbReference type="EMBL" id="GL379915">
    <property type="protein sequence ID" value="EGT34608.1"/>
    <property type="molecule type" value="Genomic_DNA"/>
</dbReference>
<dbReference type="SMART" id="SM00587">
    <property type="entry name" value="CHK"/>
    <property type="match status" value="1"/>
</dbReference>
<evidence type="ECO:0000313" key="3">
    <source>
        <dbReference type="Proteomes" id="UP000008068"/>
    </source>
</evidence>
<gene>
    <name evidence="2" type="ORF">CAEBREN_08855</name>
</gene>
<dbReference type="InterPro" id="IPR011009">
    <property type="entry name" value="Kinase-like_dom_sf"/>
</dbReference>